<dbReference type="SMART" id="SM00248">
    <property type="entry name" value="ANK"/>
    <property type="match status" value="10"/>
</dbReference>
<dbReference type="PANTHER" id="PTHR24118">
    <property type="entry name" value="POTE ANKYRIN DOMAIN"/>
    <property type="match status" value="1"/>
</dbReference>
<dbReference type="PANTHER" id="PTHR24118:SF99">
    <property type="entry name" value="POTE ANKYRIN DOMAIN FAMILY MEMBER 3C-RELATED"/>
    <property type="match status" value="1"/>
</dbReference>
<dbReference type="PROSITE" id="PS50088">
    <property type="entry name" value="ANK_REPEAT"/>
    <property type="match status" value="3"/>
</dbReference>
<evidence type="ECO:0000256" key="1">
    <source>
        <dbReference type="PROSITE-ProRule" id="PRU00023"/>
    </source>
</evidence>
<dbReference type="EMBL" id="MCFG01000155">
    <property type="protein sequence ID" value="ORX80117.1"/>
    <property type="molecule type" value="Genomic_DNA"/>
</dbReference>
<dbReference type="Gene3D" id="1.25.40.20">
    <property type="entry name" value="Ankyrin repeat-containing domain"/>
    <property type="match status" value="4"/>
</dbReference>
<gene>
    <name evidence="2" type="ORF">BCR32DRAFT_269057</name>
</gene>
<feature type="repeat" description="ANK" evidence="1">
    <location>
        <begin position="482"/>
        <end position="514"/>
    </location>
</feature>
<organism evidence="2 3">
    <name type="scientific">Anaeromyces robustus</name>
    <dbReference type="NCBI Taxonomy" id="1754192"/>
    <lineage>
        <taxon>Eukaryota</taxon>
        <taxon>Fungi</taxon>
        <taxon>Fungi incertae sedis</taxon>
        <taxon>Chytridiomycota</taxon>
        <taxon>Chytridiomycota incertae sedis</taxon>
        <taxon>Neocallimastigomycetes</taxon>
        <taxon>Neocallimastigales</taxon>
        <taxon>Neocallimastigaceae</taxon>
        <taxon>Anaeromyces</taxon>
    </lineage>
</organism>
<reference evidence="2 3" key="1">
    <citation type="submission" date="2016-08" db="EMBL/GenBank/DDBJ databases">
        <title>A Parts List for Fungal Cellulosomes Revealed by Comparative Genomics.</title>
        <authorList>
            <consortium name="DOE Joint Genome Institute"/>
            <person name="Haitjema C.H."/>
            <person name="Gilmore S.P."/>
            <person name="Henske J.K."/>
            <person name="Solomon K.V."/>
            <person name="De Groot R."/>
            <person name="Kuo A."/>
            <person name="Mondo S.J."/>
            <person name="Salamov A.A."/>
            <person name="Labutti K."/>
            <person name="Zhao Z."/>
            <person name="Chiniquy J."/>
            <person name="Barry K."/>
            <person name="Brewer H.M."/>
            <person name="Purvine S.O."/>
            <person name="Wright A.T."/>
            <person name="Boxma B."/>
            <person name="Van Alen T."/>
            <person name="Hackstein J.H."/>
            <person name="Baker S.E."/>
            <person name="Grigoriev I.V."/>
            <person name="O'Malley M.A."/>
        </authorList>
    </citation>
    <scope>NUCLEOTIDE SEQUENCE [LARGE SCALE GENOMIC DNA]</scope>
    <source>
        <strain evidence="2 3">S4</strain>
    </source>
</reference>
<proteinExistence type="predicted"/>
<keyword evidence="3" id="KW-1185">Reference proteome</keyword>
<protein>
    <submittedName>
        <fullName evidence="2">Ankyrin</fullName>
    </submittedName>
</protein>
<dbReference type="PROSITE" id="PS50297">
    <property type="entry name" value="ANK_REP_REGION"/>
    <property type="match status" value="3"/>
</dbReference>
<dbReference type="InterPro" id="IPR002110">
    <property type="entry name" value="Ankyrin_rpt"/>
</dbReference>
<evidence type="ECO:0000313" key="2">
    <source>
        <dbReference type="EMBL" id="ORX80117.1"/>
    </source>
</evidence>
<dbReference type="Pfam" id="PF13637">
    <property type="entry name" value="Ank_4"/>
    <property type="match status" value="1"/>
</dbReference>
<sequence>MSTIVDIENIRDNVIEFIKNNNITDLKLYIDIYNINLKEINSEEFDILIYAIENEVSLEIIHYLIIKCQYNNLNYSFYCDKGYRKYSFLEVGQDICYRGYKVPLFSAIAKKRFRIANLLIKYKADINYRLDILCWEDIHIIHYLYHIHRSFFDNDILIYILIQGFNIKNLTTSLMTYLNNTCLNGLTIIFKYCIFDISFILKMLNFYKNKTILSCQQLQEIIKKEKYKIKIDKSCYNEVLYPKRNYDILKLFFDHDNYDNHCSCLSSCECYELLQESIYYNNYNLVQSILNFVIFNGKNNLEFFLIDVSKGENKEIIKIIEDLLIQCIEVGNFNILQLVLETFLLNFVLRVRFIDFFKNIHIEKLLLEAGKENRNDPKILNLLLQLLFVISLIVKENRLVGNSNESLQSIKTRFSNKYIYQTSFKDIENLAYYLIIMKYDTSYLNLVLNTLIKLNYIDELKYLVNECNEFKSRINFNTMDMNDDCPLMVAFYKDNIEIFQYLLENGGDYNLKLKKKEFCHHDRYIAYINNDEEKDVEEENEDEDNYNEEEETKSIFSLALQLKKYRIIRCLLKYPIQIDENEFYSNQNKNYNNYSLPIIHSIFNNNIDEIKSYINDKNYDSDDDNHHHHHYHNYNNFLNKEWGITPLVAAYLLNKKDIFNILIDYYDINELDNYGYNILHYSILKEDITVINDLISRGANINFYDNSNGHGHCTLDIVIHIKNQMFFSILIQQENILLNIPNEQGDTPLITLLKYHWNLDYNLEEVMDWLKILIEKDVDVNLIDKNGYSPLAYAIQTNFLSLVKLLIDNGSNINYKIKIHSNDYKDDREQSILYFTIKLGYKDLIKYLIECNASIDLTNDDEIFYLICFTKWSDTELFEYFIKYNFNSLTFKFLEKIIYWNRLDLLKIIVEKYHLDINMMKDSQGQTLLTCAIKYNKKQISNYLIKNDIENY</sequence>
<dbReference type="OrthoDB" id="10533708at2759"/>
<dbReference type="STRING" id="1754192.A0A1Y1X2T4"/>
<dbReference type="AlphaFoldDB" id="A0A1Y1X2T4"/>
<comment type="caution">
    <text evidence="2">The sequence shown here is derived from an EMBL/GenBank/DDBJ whole genome shotgun (WGS) entry which is preliminary data.</text>
</comment>
<dbReference type="Proteomes" id="UP000193944">
    <property type="component" value="Unassembled WGS sequence"/>
</dbReference>
<dbReference type="InterPro" id="IPR036770">
    <property type="entry name" value="Ankyrin_rpt-contain_sf"/>
</dbReference>
<feature type="repeat" description="ANK" evidence="1">
    <location>
        <begin position="674"/>
        <end position="706"/>
    </location>
</feature>
<feature type="repeat" description="ANK" evidence="1">
    <location>
        <begin position="786"/>
        <end position="818"/>
    </location>
</feature>
<accession>A0A1Y1X2T4</accession>
<keyword evidence="1" id="KW-0040">ANK repeat</keyword>
<evidence type="ECO:0000313" key="3">
    <source>
        <dbReference type="Proteomes" id="UP000193944"/>
    </source>
</evidence>
<dbReference type="SUPFAM" id="SSF48403">
    <property type="entry name" value="Ankyrin repeat"/>
    <property type="match status" value="4"/>
</dbReference>
<reference evidence="2 3" key="2">
    <citation type="submission" date="2016-08" db="EMBL/GenBank/DDBJ databases">
        <title>Pervasive Adenine N6-methylation of Active Genes in Fungi.</title>
        <authorList>
            <consortium name="DOE Joint Genome Institute"/>
            <person name="Mondo S.J."/>
            <person name="Dannebaum R.O."/>
            <person name="Kuo R.C."/>
            <person name="Labutti K."/>
            <person name="Haridas S."/>
            <person name="Kuo A."/>
            <person name="Salamov A."/>
            <person name="Ahrendt S.R."/>
            <person name="Lipzen A."/>
            <person name="Sullivan W."/>
            <person name="Andreopoulos W.B."/>
            <person name="Clum A."/>
            <person name="Lindquist E."/>
            <person name="Daum C."/>
            <person name="Ramamoorthy G.K."/>
            <person name="Gryganskyi A."/>
            <person name="Culley D."/>
            <person name="Magnuson J.K."/>
            <person name="James T.Y."/>
            <person name="O'Malley M.A."/>
            <person name="Stajich J.E."/>
            <person name="Spatafora J.W."/>
            <person name="Visel A."/>
            <person name="Grigoriev I.V."/>
        </authorList>
    </citation>
    <scope>NUCLEOTIDE SEQUENCE [LARGE SCALE GENOMIC DNA]</scope>
    <source>
        <strain evidence="2 3">S4</strain>
    </source>
</reference>
<name>A0A1Y1X2T4_9FUNG</name>
<dbReference type="Pfam" id="PF12796">
    <property type="entry name" value="Ank_2"/>
    <property type="match status" value="2"/>
</dbReference>